<sequence length="130" mass="13777">MVEAIPDAIRERGTVVEADGTANMGLIDLNPLCITESEADPITGEAPGIAAGLYLHSGLATLSTTPNNDRMSPRGSRNPERLGLEMMSMNLKEGGLCVVNRDEDLTAADFNGDVHLAKKESAVLLIAMKI</sequence>
<gene>
    <name evidence="1" type="ORF">B296_00003697</name>
</gene>
<evidence type="ECO:0000313" key="1">
    <source>
        <dbReference type="EMBL" id="RRT85708.1"/>
    </source>
</evidence>
<accession>A0A427BB75</accession>
<name>A0A427BB75_ENSVE</name>
<dbReference type="EMBL" id="AMZH03000073">
    <property type="protein sequence ID" value="RRT85708.1"/>
    <property type="molecule type" value="Genomic_DNA"/>
</dbReference>
<comment type="caution">
    <text evidence="1">The sequence shown here is derived from an EMBL/GenBank/DDBJ whole genome shotgun (WGS) entry which is preliminary data.</text>
</comment>
<organism evidence="1 2">
    <name type="scientific">Ensete ventricosum</name>
    <name type="common">Abyssinian banana</name>
    <name type="synonym">Musa ensete</name>
    <dbReference type="NCBI Taxonomy" id="4639"/>
    <lineage>
        <taxon>Eukaryota</taxon>
        <taxon>Viridiplantae</taxon>
        <taxon>Streptophyta</taxon>
        <taxon>Embryophyta</taxon>
        <taxon>Tracheophyta</taxon>
        <taxon>Spermatophyta</taxon>
        <taxon>Magnoliopsida</taxon>
        <taxon>Liliopsida</taxon>
        <taxon>Zingiberales</taxon>
        <taxon>Musaceae</taxon>
        <taxon>Ensete</taxon>
    </lineage>
</organism>
<protein>
    <submittedName>
        <fullName evidence="1">Uncharacterized protein</fullName>
    </submittedName>
</protein>
<dbReference type="Proteomes" id="UP000287651">
    <property type="component" value="Unassembled WGS sequence"/>
</dbReference>
<proteinExistence type="predicted"/>
<dbReference type="AlphaFoldDB" id="A0A427BB75"/>
<evidence type="ECO:0000313" key="2">
    <source>
        <dbReference type="Proteomes" id="UP000287651"/>
    </source>
</evidence>
<reference evidence="1 2" key="1">
    <citation type="journal article" date="2014" name="Agronomy (Basel)">
        <title>A Draft Genome Sequence for Ensete ventricosum, the Drought-Tolerant Tree Against Hunger.</title>
        <authorList>
            <person name="Harrison J."/>
            <person name="Moore K.A."/>
            <person name="Paszkiewicz K."/>
            <person name="Jones T."/>
            <person name="Grant M."/>
            <person name="Ambacheew D."/>
            <person name="Muzemil S."/>
            <person name="Studholme D.J."/>
        </authorList>
    </citation>
    <scope>NUCLEOTIDE SEQUENCE [LARGE SCALE GENOMIC DNA]</scope>
</reference>